<feature type="chain" id="PRO_5036116472" evidence="3">
    <location>
        <begin position="17"/>
        <end position="275"/>
    </location>
</feature>
<reference evidence="5 6" key="1">
    <citation type="submission" date="2019-03" db="EMBL/GenBank/DDBJ databases">
        <authorList>
            <person name="Gaulin E."/>
            <person name="Dumas B."/>
        </authorList>
    </citation>
    <scope>NUCLEOTIDE SEQUENCE [LARGE SCALE GENOMIC DNA]</scope>
    <source>
        <strain evidence="5">CBS 568.67</strain>
    </source>
</reference>
<keyword evidence="6" id="KW-1185">Reference proteome</keyword>
<feature type="transmembrane region" description="Helical" evidence="2">
    <location>
        <begin position="207"/>
        <end position="227"/>
    </location>
</feature>
<evidence type="ECO:0000313" key="6">
    <source>
        <dbReference type="Proteomes" id="UP000332933"/>
    </source>
</evidence>
<keyword evidence="2" id="KW-0472">Membrane</keyword>
<evidence type="ECO:0000313" key="5">
    <source>
        <dbReference type="EMBL" id="VFT97677.1"/>
    </source>
</evidence>
<organism evidence="5 6">
    <name type="scientific">Aphanomyces stellatus</name>
    <dbReference type="NCBI Taxonomy" id="120398"/>
    <lineage>
        <taxon>Eukaryota</taxon>
        <taxon>Sar</taxon>
        <taxon>Stramenopiles</taxon>
        <taxon>Oomycota</taxon>
        <taxon>Saprolegniomycetes</taxon>
        <taxon>Saprolegniales</taxon>
        <taxon>Verrucalvaceae</taxon>
        <taxon>Aphanomyces</taxon>
    </lineage>
</organism>
<protein>
    <submittedName>
        <fullName evidence="5">Aste57867_21002 protein</fullName>
    </submittedName>
</protein>
<keyword evidence="2" id="KW-1133">Transmembrane helix</keyword>
<feature type="signal peptide" evidence="3">
    <location>
        <begin position="1"/>
        <end position="16"/>
    </location>
</feature>
<evidence type="ECO:0000256" key="2">
    <source>
        <dbReference type="SAM" id="Phobius"/>
    </source>
</evidence>
<dbReference type="EMBL" id="VJMH01006954">
    <property type="protein sequence ID" value="KAF0687240.1"/>
    <property type="molecule type" value="Genomic_DNA"/>
</dbReference>
<dbReference type="AlphaFoldDB" id="A0A485LGE2"/>
<evidence type="ECO:0000256" key="3">
    <source>
        <dbReference type="SAM" id="SignalP"/>
    </source>
</evidence>
<gene>
    <name evidence="5" type="primary">Aste57867_21002</name>
    <name evidence="4" type="ORF">As57867_020934</name>
    <name evidence="5" type="ORF">ASTE57867_21002</name>
</gene>
<proteinExistence type="predicted"/>
<accession>A0A485LGE2</accession>
<dbReference type="OrthoDB" id="79897at2759"/>
<dbReference type="Proteomes" id="UP000332933">
    <property type="component" value="Unassembled WGS sequence"/>
</dbReference>
<keyword evidence="2" id="KW-0812">Transmembrane</keyword>
<dbReference type="EMBL" id="CAADRA010006980">
    <property type="protein sequence ID" value="VFT97677.1"/>
    <property type="molecule type" value="Genomic_DNA"/>
</dbReference>
<feature type="region of interest" description="Disordered" evidence="1">
    <location>
        <begin position="132"/>
        <end position="198"/>
    </location>
</feature>
<evidence type="ECO:0000256" key="1">
    <source>
        <dbReference type="SAM" id="MobiDB-lite"/>
    </source>
</evidence>
<feature type="compositionally biased region" description="Low complexity" evidence="1">
    <location>
        <begin position="132"/>
        <end position="179"/>
    </location>
</feature>
<reference evidence="4" key="2">
    <citation type="submission" date="2019-06" db="EMBL/GenBank/DDBJ databases">
        <title>Genomics analysis of Aphanomyces spp. identifies a new class of oomycete effector associated with host adaptation.</title>
        <authorList>
            <person name="Gaulin E."/>
        </authorList>
    </citation>
    <scope>NUCLEOTIDE SEQUENCE</scope>
    <source>
        <strain evidence="4">CBS 578.67</strain>
    </source>
</reference>
<sequence length="275" mass="27104">MKFIVLAASVASFATAQTVSVINGGAKPFAVPVGVAPCSGASYGLLGVGTCPGPQAGLEFGACCVRIPDRPTLVMGCAARRSATDSCADLDKSLNNGALVPSSSTASPATTLSATPIVTPAVTESLAPVSTTTAAPVTTDAPITTDAPATTIAAPTTDATTTTPVPTTTSTPTPTPVSSVQVQSMSDAGAAASPTLQENTTSKANSILIGASIIGVAAAVIGGVLFVRKQKPSDAGTTPSTPPQPASILGAVDFSEETPCEGEDFLTPKEDLVCL</sequence>
<evidence type="ECO:0000313" key="4">
    <source>
        <dbReference type="EMBL" id="KAF0687240.1"/>
    </source>
</evidence>
<name>A0A485LGE2_9STRA</name>
<keyword evidence="3" id="KW-0732">Signal</keyword>